<proteinExistence type="predicted"/>
<feature type="transmembrane region" description="Helical" evidence="1">
    <location>
        <begin position="123"/>
        <end position="145"/>
    </location>
</feature>
<feature type="transmembrane region" description="Helical" evidence="1">
    <location>
        <begin position="225"/>
        <end position="245"/>
    </location>
</feature>
<evidence type="ECO:0000313" key="2">
    <source>
        <dbReference type="EMBL" id="QDU95909.1"/>
    </source>
</evidence>
<keyword evidence="1" id="KW-0472">Membrane</keyword>
<accession>A0A518DVQ0</accession>
<dbReference type="KEGG" id="lcre:Pla8534_37280"/>
<dbReference type="InterPro" id="IPR026898">
    <property type="entry name" value="PrsW"/>
</dbReference>
<keyword evidence="2" id="KW-0645">Protease</keyword>
<protein>
    <submittedName>
        <fullName evidence="2">Protease PrsW</fullName>
        <ecNumber evidence="2">3.4.-.-</ecNumber>
    </submittedName>
</protein>
<dbReference type="GO" id="GO:0006508">
    <property type="term" value="P:proteolysis"/>
    <property type="evidence" value="ECO:0007669"/>
    <property type="project" value="UniProtKB-KW"/>
</dbReference>
<dbReference type="Pfam" id="PF13367">
    <property type="entry name" value="PrsW-protease"/>
    <property type="match status" value="1"/>
</dbReference>
<feature type="transmembrane region" description="Helical" evidence="1">
    <location>
        <begin position="186"/>
        <end position="205"/>
    </location>
</feature>
<feature type="transmembrane region" description="Helical" evidence="1">
    <location>
        <begin position="50"/>
        <end position="71"/>
    </location>
</feature>
<reference evidence="2 3" key="1">
    <citation type="submission" date="2019-02" db="EMBL/GenBank/DDBJ databases">
        <title>Deep-cultivation of Planctomycetes and their phenomic and genomic characterization uncovers novel biology.</title>
        <authorList>
            <person name="Wiegand S."/>
            <person name="Jogler M."/>
            <person name="Boedeker C."/>
            <person name="Pinto D."/>
            <person name="Vollmers J."/>
            <person name="Rivas-Marin E."/>
            <person name="Kohn T."/>
            <person name="Peeters S.H."/>
            <person name="Heuer A."/>
            <person name="Rast P."/>
            <person name="Oberbeckmann S."/>
            <person name="Bunk B."/>
            <person name="Jeske O."/>
            <person name="Meyerdierks A."/>
            <person name="Storesund J.E."/>
            <person name="Kallscheuer N."/>
            <person name="Luecker S."/>
            <person name="Lage O.M."/>
            <person name="Pohl T."/>
            <person name="Merkel B.J."/>
            <person name="Hornburger P."/>
            <person name="Mueller R.-W."/>
            <person name="Bruemmer F."/>
            <person name="Labrenz M."/>
            <person name="Spormann A.M."/>
            <person name="Op den Camp H."/>
            <person name="Overmann J."/>
            <person name="Amann R."/>
            <person name="Jetten M.S.M."/>
            <person name="Mascher T."/>
            <person name="Medema M.H."/>
            <person name="Devos D.P."/>
            <person name="Kaster A.-K."/>
            <person name="Ovreas L."/>
            <person name="Rohde M."/>
            <person name="Galperin M.Y."/>
            <person name="Jogler C."/>
        </authorList>
    </citation>
    <scope>NUCLEOTIDE SEQUENCE [LARGE SCALE GENOMIC DNA]</scope>
    <source>
        <strain evidence="2 3">Pla85_3_4</strain>
    </source>
</reference>
<keyword evidence="1" id="KW-1133">Transmembrane helix</keyword>
<dbReference type="EC" id="3.4.-.-" evidence="2"/>
<sequence>MPQPIANIQALHRSNLPDGQKEKMLYLGVIVCAALLAAMVYRYDLYDREPVLLLALAFAGGYGLMYSLGFLEDYSLDLLSIGYDDFAGQAMVASTHEEIAKMILVVLIAFIFRRHFNDPMDGLVYGSFVGLGAGLCESVFYLSLVSDPSPFLIGTEAVRLILHLLFGGLTGFGVGAACLQFKAWPAFLIAWVAASMTLHFCWDYWLGIPIANGMEPPVDPRITAVILMLGAIGAFALTIILGSSWSRAKFAPDSQHSVWGWPFC</sequence>
<keyword evidence="3" id="KW-1185">Reference proteome</keyword>
<keyword evidence="2" id="KW-0378">Hydrolase</keyword>
<gene>
    <name evidence="2" type="primary">prsW</name>
    <name evidence="2" type="ORF">Pla8534_37280</name>
</gene>
<feature type="transmembrane region" description="Helical" evidence="1">
    <location>
        <begin position="24"/>
        <end position="43"/>
    </location>
</feature>
<evidence type="ECO:0000313" key="3">
    <source>
        <dbReference type="Proteomes" id="UP000317648"/>
    </source>
</evidence>
<dbReference type="EMBL" id="CP036433">
    <property type="protein sequence ID" value="QDU95909.1"/>
    <property type="molecule type" value="Genomic_DNA"/>
</dbReference>
<dbReference type="PANTHER" id="PTHR36844">
    <property type="entry name" value="PROTEASE PRSW"/>
    <property type="match status" value="1"/>
</dbReference>
<evidence type="ECO:0000256" key="1">
    <source>
        <dbReference type="SAM" id="Phobius"/>
    </source>
</evidence>
<feature type="transmembrane region" description="Helical" evidence="1">
    <location>
        <begin position="157"/>
        <end position="179"/>
    </location>
</feature>
<feature type="transmembrane region" description="Helical" evidence="1">
    <location>
        <begin position="99"/>
        <end position="116"/>
    </location>
</feature>
<dbReference type="OrthoDB" id="5504276at2"/>
<dbReference type="GO" id="GO:0008233">
    <property type="term" value="F:peptidase activity"/>
    <property type="evidence" value="ECO:0007669"/>
    <property type="project" value="UniProtKB-KW"/>
</dbReference>
<dbReference type="Proteomes" id="UP000317648">
    <property type="component" value="Chromosome"/>
</dbReference>
<organism evidence="2 3">
    <name type="scientific">Lignipirellula cremea</name>
    <dbReference type="NCBI Taxonomy" id="2528010"/>
    <lineage>
        <taxon>Bacteria</taxon>
        <taxon>Pseudomonadati</taxon>
        <taxon>Planctomycetota</taxon>
        <taxon>Planctomycetia</taxon>
        <taxon>Pirellulales</taxon>
        <taxon>Pirellulaceae</taxon>
        <taxon>Lignipirellula</taxon>
    </lineage>
</organism>
<name>A0A518DVQ0_9BACT</name>
<dbReference type="AlphaFoldDB" id="A0A518DVQ0"/>
<dbReference type="PANTHER" id="PTHR36844:SF1">
    <property type="entry name" value="PROTEASE PRSW"/>
    <property type="match status" value="1"/>
</dbReference>
<keyword evidence="1" id="KW-0812">Transmembrane</keyword>